<comment type="caution">
    <text evidence="2">The sequence shown here is derived from an EMBL/GenBank/DDBJ whole genome shotgun (WGS) entry which is preliminary data.</text>
</comment>
<accession>A0A7C8I7X4</accession>
<gene>
    <name evidence="2" type="ORF">BDV95DRAFT_180109</name>
</gene>
<keyword evidence="3" id="KW-1185">Reference proteome</keyword>
<feature type="region of interest" description="Disordered" evidence="1">
    <location>
        <begin position="1"/>
        <end position="64"/>
    </location>
</feature>
<sequence length="207" mass="22045">MSVSKGPRNTRRGSRIQDNASQDRTVSVAGRDRLQSSPGACAIGGRAVPEGKQKQVAGRRQAGGVRGVEQYTGNCVVGGMEGGVMREPTRRAGMRAPAWRVFSGTSTSTHRGSVQVEGEQSAAVREGAKGVGDTKATCGRLRACGSFDSWAQRRGASAGRRLAEARRADSGHCCTSARQAVGQQAQRWLRGCEAARLRRDDSDTRRT</sequence>
<evidence type="ECO:0000313" key="2">
    <source>
        <dbReference type="EMBL" id="KAF2867450.1"/>
    </source>
</evidence>
<evidence type="ECO:0000313" key="3">
    <source>
        <dbReference type="Proteomes" id="UP000481861"/>
    </source>
</evidence>
<dbReference type="EMBL" id="JAADJZ010000023">
    <property type="protein sequence ID" value="KAF2867450.1"/>
    <property type="molecule type" value="Genomic_DNA"/>
</dbReference>
<organism evidence="2 3">
    <name type="scientific">Massariosphaeria phaeospora</name>
    <dbReference type="NCBI Taxonomy" id="100035"/>
    <lineage>
        <taxon>Eukaryota</taxon>
        <taxon>Fungi</taxon>
        <taxon>Dikarya</taxon>
        <taxon>Ascomycota</taxon>
        <taxon>Pezizomycotina</taxon>
        <taxon>Dothideomycetes</taxon>
        <taxon>Pleosporomycetidae</taxon>
        <taxon>Pleosporales</taxon>
        <taxon>Pleosporales incertae sedis</taxon>
        <taxon>Massariosphaeria</taxon>
    </lineage>
</organism>
<proteinExistence type="predicted"/>
<feature type="compositionally biased region" description="Polar residues" evidence="1">
    <location>
        <begin position="16"/>
        <end position="25"/>
    </location>
</feature>
<dbReference type="AlphaFoldDB" id="A0A7C8I7X4"/>
<name>A0A7C8I7X4_9PLEO</name>
<dbReference type="Proteomes" id="UP000481861">
    <property type="component" value="Unassembled WGS sequence"/>
</dbReference>
<evidence type="ECO:0000256" key="1">
    <source>
        <dbReference type="SAM" id="MobiDB-lite"/>
    </source>
</evidence>
<reference evidence="2 3" key="1">
    <citation type="submission" date="2020-01" db="EMBL/GenBank/DDBJ databases">
        <authorList>
            <consortium name="DOE Joint Genome Institute"/>
            <person name="Haridas S."/>
            <person name="Albert R."/>
            <person name="Binder M."/>
            <person name="Bloem J."/>
            <person name="Labutti K."/>
            <person name="Salamov A."/>
            <person name="Andreopoulos B."/>
            <person name="Baker S.E."/>
            <person name="Barry K."/>
            <person name="Bills G."/>
            <person name="Bluhm B.H."/>
            <person name="Cannon C."/>
            <person name="Castanera R."/>
            <person name="Culley D.E."/>
            <person name="Daum C."/>
            <person name="Ezra D."/>
            <person name="Gonzalez J.B."/>
            <person name="Henrissat B."/>
            <person name="Kuo A."/>
            <person name="Liang C."/>
            <person name="Lipzen A."/>
            <person name="Lutzoni F."/>
            <person name="Magnuson J."/>
            <person name="Mondo S."/>
            <person name="Nolan M."/>
            <person name="Ohm R."/>
            <person name="Pangilinan J."/>
            <person name="Park H.-J.H."/>
            <person name="Ramirez L."/>
            <person name="Alfaro M."/>
            <person name="Sun H."/>
            <person name="Tritt A."/>
            <person name="Yoshinaga Y."/>
            <person name="Zwiers L.-H.L."/>
            <person name="Turgeon B.G."/>
            <person name="Goodwin S.B."/>
            <person name="Spatafora J.W."/>
            <person name="Crous P.W."/>
            <person name="Grigoriev I.V."/>
        </authorList>
    </citation>
    <scope>NUCLEOTIDE SEQUENCE [LARGE SCALE GENOMIC DNA]</scope>
    <source>
        <strain evidence="2 3">CBS 611.86</strain>
    </source>
</reference>
<protein>
    <submittedName>
        <fullName evidence="2">Uncharacterized protein</fullName>
    </submittedName>
</protein>